<accession>A0A517ZEL4</accession>
<dbReference type="AlphaFoldDB" id="A0A517ZEL4"/>
<dbReference type="InterPro" id="IPR011990">
    <property type="entry name" value="TPR-like_helical_dom_sf"/>
</dbReference>
<sequence>MDSMIEEAQQACSSGDLGRAEGILRTHLRDDQHDGPAWELLGRVLFQQGWVADSVSALETATMLVPLQPASRVCLAHGYGQLGRKELSRDLLVAMIPDPFLSVHLLLQVAGGLDAVGHSELAVQACRSAVRREPDHAQAYYDLGYYMARSGSPTGIVESLARKAVALEPDNVRFRLGLASLLIQDGRHAEGYACVERLKDRQIANIACPCCLRRVVNLFGAAGDSRRVALCQTRLNELEQFGVASDCD</sequence>
<dbReference type="OrthoDB" id="271653at2"/>
<dbReference type="KEGG" id="mri:Mal4_52800"/>
<dbReference type="RefSeq" id="WP_145372157.1">
    <property type="nucleotide sequence ID" value="NZ_CP036275.1"/>
</dbReference>
<dbReference type="Gene3D" id="1.25.40.10">
    <property type="entry name" value="Tetratricopeptide repeat domain"/>
    <property type="match status" value="2"/>
</dbReference>
<gene>
    <name evidence="1" type="ORF">Mal4_52800</name>
</gene>
<name>A0A517ZEL4_9PLAN</name>
<dbReference type="Pfam" id="PF13432">
    <property type="entry name" value="TPR_16"/>
    <property type="match status" value="1"/>
</dbReference>
<dbReference type="EMBL" id="CP036275">
    <property type="protein sequence ID" value="QDU40917.1"/>
    <property type="molecule type" value="Genomic_DNA"/>
</dbReference>
<organism evidence="1 2">
    <name type="scientific">Maioricimonas rarisocia</name>
    <dbReference type="NCBI Taxonomy" id="2528026"/>
    <lineage>
        <taxon>Bacteria</taxon>
        <taxon>Pseudomonadati</taxon>
        <taxon>Planctomycetota</taxon>
        <taxon>Planctomycetia</taxon>
        <taxon>Planctomycetales</taxon>
        <taxon>Planctomycetaceae</taxon>
        <taxon>Maioricimonas</taxon>
    </lineage>
</organism>
<keyword evidence="2" id="KW-1185">Reference proteome</keyword>
<reference evidence="1 2" key="1">
    <citation type="submission" date="2019-02" db="EMBL/GenBank/DDBJ databases">
        <title>Deep-cultivation of Planctomycetes and their phenomic and genomic characterization uncovers novel biology.</title>
        <authorList>
            <person name="Wiegand S."/>
            <person name="Jogler M."/>
            <person name="Boedeker C."/>
            <person name="Pinto D."/>
            <person name="Vollmers J."/>
            <person name="Rivas-Marin E."/>
            <person name="Kohn T."/>
            <person name="Peeters S.H."/>
            <person name="Heuer A."/>
            <person name="Rast P."/>
            <person name="Oberbeckmann S."/>
            <person name="Bunk B."/>
            <person name="Jeske O."/>
            <person name="Meyerdierks A."/>
            <person name="Storesund J.E."/>
            <person name="Kallscheuer N."/>
            <person name="Luecker S."/>
            <person name="Lage O.M."/>
            <person name="Pohl T."/>
            <person name="Merkel B.J."/>
            <person name="Hornburger P."/>
            <person name="Mueller R.-W."/>
            <person name="Bruemmer F."/>
            <person name="Labrenz M."/>
            <person name="Spormann A.M."/>
            <person name="Op den Camp H."/>
            <person name="Overmann J."/>
            <person name="Amann R."/>
            <person name="Jetten M.S.M."/>
            <person name="Mascher T."/>
            <person name="Medema M.H."/>
            <person name="Devos D.P."/>
            <person name="Kaster A.-K."/>
            <person name="Ovreas L."/>
            <person name="Rohde M."/>
            <person name="Galperin M.Y."/>
            <person name="Jogler C."/>
        </authorList>
    </citation>
    <scope>NUCLEOTIDE SEQUENCE [LARGE SCALE GENOMIC DNA]</scope>
    <source>
        <strain evidence="1 2">Mal4</strain>
    </source>
</reference>
<evidence type="ECO:0000313" key="1">
    <source>
        <dbReference type="EMBL" id="QDU40917.1"/>
    </source>
</evidence>
<evidence type="ECO:0000313" key="2">
    <source>
        <dbReference type="Proteomes" id="UP000320496"/>
    </source>
</evidence>
<proteinExistence type="predicted"/>
<dbReference type="SUPFAM" id="SSF48452">
    <property type="entry name" value="TPR-like"/>
    <property type="match status" value="1"/>
</dbReference>
<protein>
    <submittedName>
        <fullName evidence="1">Uncharacterized protein</fullName>
    </submittedName>
</protein>
<dbReference type="Proteomes" id="UP000320496">
    <property type="component" value="Chromosome"/>
</dbReference>